<organism evidence="7 8">
    <name type="scientific">Pholiota conissans</name>
    <dbReference type="NCBI Taxonomy" id="109636"/>
    <lineage>
        <taxon>Eukaryota</taxon>
        <taxon>Fungi</taxon>
        <taxon>Dikarya</taxon>
        <taxon>Basidiomycota</taxon>
        <taxon>Agaricomycotina</taxon>
        <taxon>Agaricomycetes</taxon>
        <taxon>Agaricomycetidae</taxon>
        <taxon>Agaricales</taxon>
        <taxon>Agaricineae</taxon>
        <taxon>Strophariaceae</taxon>
        <taxon>Pholiota</taxon>
    </lineage>
</organism>
<keyword evidence="8" id="KW-1185">Reference proteome</keyword>
<dbReference type="AlphaFoldDB" id="A0A9P5Z7G5"/>
<feature type="compositionally biased region" description="Low complexity" evidence="6">
    <location>
        <begin position="703"/>
        <end position="752"/>
    </location>
</feature>
<dbReference type="OrthoDB" id="3204217at2759"/>
<gene>
    <name evidence="7" type="ORF">BDN70DRAFT_918668</name>
</gene>
<reference evidence="7" key="1">
    <citation type="submission" date="2020-11" db="EMBL/GenBank/DDBJ databases">
        <authorList>
            <consortium name="DOE Joint Genome Institute"/>
            <person name="Ahrendt S."/>
            <person name="Riley R."/>
            <person name="Andreopoulos W."/>
            <person name="Labutti K."/>
            <person name="Pangilinan J."/>
            <person name="Ruiz-Duenas F.J."/>
            <person name="Barrasa J.M."/>
            <person name="Sanchez-Garcia M."/>
            <person name="Camarero S."/>
            <person name="Miyauchi S."/>
            <person name="Serrano A."/>
            <person name="Linde D."/>
            <person name="Babiker R."/>
            <person name="Drula E."/>
            <person name="Ayuso-Fernandez I."/>
            <person name="Pacheco R."/>
            <person name="Padilla G."/>
            <person name="Ferreira P."/>
            <person name="Barriuso J."/>
            <person name="Kellner H."/>
            <person name="Castanera R."/>
            <person name="Alfaro M."/>
            <person name="Ramirez L."/>
            <person name="Pisabarro A.G."/>
            <person name="Kuo A."/>
            <person name="Tritt A."/>
            <person name="Lipzen A."/>
            <person name="He G."/>
            <person name="Yan M."/>
            <person name="Ng V."/>
            <person name="Cullen D."/>
            <person name="Martin F."/>
            <person name="Rosso M.-N."/>
            <person name="Henrissat B."/>
            <person name="Hibbett D."/>
            <person name="Martinez A.T."/>
            <person name="Grigoriev I.V."/>
        </authorList>
    </citation>
    <scope>NUCLEOTIDE SEQUENCE</scope>
    <source>
        <strain evidence="7">CIRM-BRFM 674</strain>
    </source>
</reference>
<dbReference type="EMBL" id="MU155158">
    <property type="protein sequence ID" value="KAF9482997.1"/>
    <property type="molecule type" value="Genomic_DNA"/>
</dbReference>
<dbReference type="GO" id="GO:0005634">
    <property type="term" value="C:nucleus"/>
    <property type="evidence" value="ECO:0007669"/>
    <property type="project" value="UniProtKB-SubCell"/>
</dbReference>
<feature type="region of interest" description="Disordered" evidence="6">
    <location>
        <begin position="858"/>
        <end position="881"/>
    </location>
</feature>
<name>A0A9P5Z7G5_9AGAR</name>
<keyword evidence="3" id="KW-0805">Transcription regulation</keyword>
<comment type="subcellular location">
    <subcellularLocation>
        <location evidence="1">Nucleus</location>
    </subcellularLocation>
</comment>
<feature type="region of interest" description="Disordered" evidence="6">
    <location>
        <begin position="1"/>
        <end position="99"/>
    </location>
</feature>
<feature type="region of interest" description="Disordered" evidence="6">
    <location>
        <begin position="699"/>
        <end position="755"/>
    </location>
</feature>
<accession>A0A9P5Z7G5</accession>
<dbReference type="InterPro" id="IPR024318">
    <property type="entry name" value="Nro1/ETT1"/>
</dbReference>
<evidence type="ECO:0000256" key="3">
    <source>
        <dbReference type="ARBA" id="ARBA00023015"/>
    </source>
</evidence>
<comment type="caution">
    <text evidence="7">The sequence shown here is derived from an EMBL/GenBank/DDBJ whole genome shotgun (WGS) entry which is preliminary data.</text>
</comment>
<protein>
    <submittedName>
        <fullName evidence="7">Uncharacterized protein</fullName>
    </submittedName>
</protein>
<dbReference type="GO" id="GO:2000640">
    <property type="term" value="P:positive regulation of SREBP signaling pathway"/>
    <property type="evidence" value="ECO:0007669"/>
    <property type="project" value="TreeGrafter"/>
</dbReference>
<sequence length="946" mass="102780">MPNCCSSPSSSAFPPAASAPPRPRGLWKARATSAPREKILPSQKRTHPEASCSHHHHPPPTHPADLLDPLDDRLSAYDSDSSVDSRTKRRRLASDTPPTSEDDVLYWDYSRKCSPHPERLSKWVTRSKVMDTTTTAGPGVVDPAAPSHERATCDMEDWEDLKELFAKAAEIYENQPPSEAILLLRGVIHECHRFMRMYYDPSIIYATPAQPEHAPKETPPEQRLIRDWLADRPPLYPPKSEEKERLAKARSVTEEAPKKCKCKDLSSAFYTILGTTLFFFGNLIDQDPSLAAEGEPSTPIPYWLSAVDVFEIGENLPVRTNGRGCPSAPEDWRMAIVWGRTLVALTHEALARQKDAEPTIPDADPMARITAAYSFTMPATGPFGPPIGGVPLSKVGTPDEPNWPPGSPFALIVERRLPRTSRMSLSNTSPDEMMLIAKDQFSRGIFHMPHPLHHSQRSRKFPGGAAGYQQQQQQQTKALPAVFTCTPPLAAFYSSTAGGGGTATPADALSTAPADTDADGGNPATGSTPPPTLIPGETFSRAKELFTIASEVLDVAERFPSPSSRAALAGFADGVLSQMKMEANTEHAAAYGGWAGAGAIVLARGRANLVVGAAKAEEIEERLEDADNDEGVWECDEALDGREALGVAVVYLEKAREALVAKRDEEARERERDVEGGQEVIMVESVDGEDYDDIYASESPVVSPTFPTSASATAAVTTTTSTPPTPTATRTNSGSNSNSNSGPPLSTTTTLEHSTEETITEIGTMLAEALITLANLTKDEKEREALYAQAQREAGDVVMFDGFSDDEEDGDGMSTQSKMKGDDQRNRAVGNSYSLLFFQLHLPAPLSLSIQSPDLVEFEGEESPSSPLRWSCVPPPSTTTLEHSTEETITEIGTMLAEALITLANLTKDEKEREALYAQAQREAGDVVMLDWFSDDDEEDGDGMRF</sequence>
<comment type="similarity">
    <text evidence="2">Belongs to the ETT1 family.</text>
</comment>
<evidence type="ECO:0000256" key="4">
    <source>
        <dbReference type="ARBA" id="ARBA00023163"/>
    </source>
</evidence>
<dbReference type="PANTHER" id="PTHR28290">
    <property type="entry name" value="ENHANCER OF TRANSLATION TERMINATION 1"/>
    <property type="match status" value="1"/>
</dbReference>
<keyword evidence="5" id="KW-0539">Nucleus</keyword>
<evidence type="ECO:0000256" key="6">
    <source>
        <dbReference type="SAM" id="MobiDB-lite"/>
    </source>
</evidence>
<evidence type="ECO:0000256" key="5">
    <source>
        <dbReference type="ARBA" id="ARBA00023242"/>
    </source>
</evidence>
<evidence type="ECO:0000313" key="8">
    <source>
        <dbReference type="Proteomes" id="UP000807469"/>
    </source>
</evidence>
<dbReference type="Proteomes" id="UP000807469">
    <property type="component" value="Unassembled WGS sequence"/>
</dbReference>
<feature type="region of interest" description="Disordered" evidence="6">
    <location>
        <begin position="500"/>
        <end position="537"/>
    </location>
</feature>
<proteinExistence type="inferred from homology"/>
<evidence type="ECO:0000256" key="1">
    <source>
        <dbReference type="ARBA" id="ARBA00004123"/>
    </source>
</evidence>
<evidence type="ECO:0000313" key="7">
    <source>
        <dbReference type="EMBL" id="KAF9482997.1"/>
    </source>
</evidence>
<evidence type="ECO:0000256" key="2">
    <source>
        <dbReference type="ARBA" id="ARBA00007273"/>
    </source>
</evidence>
<dbReference type="PANTHER" id="PTHR28290:SF1">
    <property type="entry name" value="ENHANCER OF TRANSLATION TERMINATION 1"/>
    <property type="match status" value="1"/>
</dbReference>
<keyword evidence="4" id="KW-0804">Transcription</keyword>
<feature type="compositionally biased region" description="Low complexity" evidence="6">
    <location>
        <begin position="1"/>
        <end position="16"/>
    </location>
</feature>